<sequence>MATAQMQKTPSKTWEAIFPNEQVTEQKSALFVKKLLAVAISNITYLRAIFPEHAFGDKCLEDLNLKILRDESSCPGACQVIKWVKGCFDALDKKYLRTLVIGIYVDPDNPATVIESYTFKFTYNNHGEVDIYRNNKRISSAHSAEETKKATIRLLRTLIILTNTLSSLPDSVMMTMKLFYYDEITPADYEPPGFKASTDDAFVFAEEATNIAIGEVATSITNIWILYISAFHMRVKTGSKQFEMHEDPVEHMEGCAEETLSINNAGLDYEVNGTSALEKEVTCNKEATVSAATSTCEGKQTPSNLSAPKPGSDVNSEKDNVNEFQVRCPCGCNEDDGLMIMCSNCKFWQHGICFLITNEGKAPACHICDVCAKQDNGKHVPTDLYLSGISSIAVQATCLWRRTLTAVMEFKRVVAPELARRLGIENTVAQGLINRLEKEGFISNSKRGKKLGKIVDKGKIETEGIPRYLKTPKTLSKMEVSADVHAEMQTDHHQRLHKTMLIVDALVEKTNQINLHANKRVTRSSPSQKEISVSNIQNEAKGRRGKKRAYSRINSAEFEVTSSQEMLSAKKKASTVTKDIAV</sequence>
<dbReference type="Gene3D" id="3.30.40.10">
    <property type="entry name" value="Zinc/RING finger domain, C3HC4 (zinc finger)"/>
    <property type="match status" value="1"/>
</dbReference>
<feature type="compositionally biased region" description="Polar residues" evidence="6">
    <location>
        <begin position="294"/>
        <end position="306"/>
    </location>
</feature>
<dbReference type="InterPro" id="IPR011011">
    <property type="entry name" value="Znf_FYVE_PHD"/>
</dbReference>
<keyword evidence="4" id="KW-0539">Nucleus</keyword>
<dbReference type="InterPro" id="IPR036390">
    <property type="entry name" value="WH_DNA-bd_sf"/>
</dbReference>
<dbReference type="PANTHER" id="PTHR48225:SF7">
    <property type="entry name" value="MEIOSIS-SPECIFIC PROTEIN HOP1"/>
    <property type="match status" value="1"/>
</dbReference>
<comment type="subcellular location">
    <subcellularLocation>
        <location evidence="2">Chromosome</location>
    </subcellularLocation>
    <subcellularLocation>
        <location evidence="1">Nucleus</location>
    </subcellularLocation>
</comment>
<dbReference type="InterPro" id="IPR013083">
    <property type="entry name" value="Znf_RING/FYVE/PHD"/>
</dbReference>
<evidence type="ECO:0000256" key="3">
    <source>
        <dbReference type="ARBA" id="ARBA00022454"/>
    </source>
</evidence>
<evidence type="ECO:0000256" key="5">
    <source>
        <dbReference type="ARBA" id="ARBA00023254"/>
    </source>
</evidence>
<keyword evidence="5" id="KW-0469">Meiosis</keyword>
<protein>
    <recommendedName>
        <fullName evidence="7">HORMA domain-containing protein</fullName>
    </recommendedName>
</protein>
<dbReference type="SUPFAM" id="SSF56019">
    <property type="entry name" value="The spindle assembly checkpoint protein mad2"/>
    <property type="match status" value="1"/>
</dbReference>
<keyword evidence="3" id="KW-0158">Chromosome</keyword>
<dbReference type="InterPro" id="IPR051294">
    <property type="entry name" value="HORMA_MeioticProgression"/>
</dbReference>
<dbReference type="Pfam" id="PF20826">
    <property type="entry name" value="PHD_5"/>
    <property type="match status" value="1"/>
</dbReference>
<dbReference type="OrthoDB" id="1928087at2759"/>
<dbReference type="PANTHER" id="PTHR48225">
    <property type="entry name" value="HORMA DOMAIN-CONTAINING PROTEIN 1"/>
    <property type="match status" value="1"/>
</dbReference>
<evidence type="ECO:0000256" key="6">
    <source>
        <dbReference type="SAM" id="MobiDB-lite"/>
    </source>
</evidence>
<comment type="caution">
    <text evidence="8">The sequence shown here is derived from an EMBL/GenBank/DDBJ whole genome shotgun (WGS) entry which is preliminary data.</text>
</comment>
<dbReference type="GO" id="GO:0005634">
    <property type="term" value="C:nucleus"/>
    <property type="evidence" value="ECO:0007669"/>
    <property type="project" value="UniProtKB-SubCell"/>
</dbReference>
<dbReference type="EMBL" id="CAJHNH020000345">
    <property type="protein sequence ID" value="CAG5117084.1"/>
    <property type="molecule type" value="Genomic_DNA"/>
</dbReference>
<dbReference type="GO" id="GO:0005694">
    <property type="term" value="C:chromosome"/>
    <property type="evidence" value="ECO:0007669"/>
    <property type="project" value="UniProtKB-SubCell"/>
</dbReference>
<feature type="region of interest" description="Disordered" evidence="6">
    <location>
        <begin position="294"/>
        <end position="318"/>
    </location>
</feature>
<proteinExistence type="predicted"/>
<organism evidence="8 9">
    <name type="scientific">Candidula unifasciata</name>
    <dbReference type="NCBI Taxonomy" id="100452"/>
    <lineage>
        <taxon>Eukaryota</taxon>
        <taxon>Metazoa</taxon>
        <taxon>Spiralia</taxon>
        <taxon>Lophotrochozoa</taxon>
        <taxon>Mollusca</taxon>
        <taxon>Gastropoda</taxon>
        <taxon>Heterobranchia</taxon>
        <taxon>Euthyneura</taxon>
        <taxon>Panpulmonata</taxon>
        <taxon>Eupulmonata</taxon>
        <taxon>Stylommatophora</taxon>
        <taxon>Helicina</taxon>
        <taxon>Helicoidea</taxon>
        <taxon>Geomitridae</taxon>
        <taxon>Candidula</taxon>
    </lineage>
</organism>
<dbReference type="Proteomes" id="UP000678393">
    <property type="component" value="Unassembled WGS sequence"/>
</dbReference>
<reference evidence="8" key="1">
    <citation type="submission" date="2021-04" db="EMBL/GenBank/DDBJ databases">
        <authorList>
            <consortium name="Molecular Ecology Group"/>
        </authorList>
    </citation>
    <scope>NUCLEOTIDE SEQUENCE</scope>
</reference>
<evidence type="ECO:0000259" key="7">
    <source>
        <dbReference type="PROSITE" id="PS50815"/>
    </source>
</evidence>
<evidence type="ECO:0000256" key="4">
    <source>
        <dbReference type="ARBA" id="ARBA00023242"/>
    </source>
</evidence>
<dbReference type="Pfam" id="PF02301">
    <property type="entry name" value="HORMA"/>
    <property type="match status" value="1"/>
</dbReference>
<gene>
    <name evidence="8" type="ORF">CUNI_LOCUS2642</name>
</gene>
<dbReference type="Gene3D" id="3.30.900.10">
    <property type="entry name" value="HORMA domain"/>
    <property type="match status" value="1"/>
</dbReference>
<feature type="domain" description="HORMA" evidence="7">
    <location>
        <begin position="26"/>
        <end position="227"/>
    </location>
</feature>
<evidence type="ECO:0000256" key="2">
    <source>
        <dbReference type="ARBA" id="ARBA00004286"/>
    </source>
</evidence>
<name>A0A8S3YJZ1_9EUPU</name>
<feature type="compositionally biased region" description="Polar residues" evidence="6">
    <location>
        <begin position="523"/>
        <end position="538"/>
    </location>
</feature>
<dbReference type="PROSITE" id="PS50815">
    <property type="entry name" value="HORMA"/>
    <property type="match status" value="1"/>
</dbReference>
<dbReference type="GO" id="GO:0051321">
    <property type="term" value="P:meiotic cell cycle"/>
    <property type="evidence" value="ECO:0007669"/>
    <property type="project" value="UniProtKB-KW"/>
</dbReference>
<feature type="region of interest" description="Disordered" evidence="6">
    <location>
        <begin position="520"/>
        <end position="549"/>
    </location>
</feature>
<evidence type="ECO:0000256" key="1">
    <source>
        <dbReference type="ARBA" id="ARBA00004123"/>
    </source>
</evidence>
<dbReference type="SUPFAM" id="SSF46785">
    <property type="entry name" value="Winged helix' DNA-binding domain"/>
    <property type="match status" value="1"/>
</dbReference>
<keyword evidence="9" id="KW-1185">Reference proteome</keyword>
<dbReference type="AlphaFoldDB" id="A0A8S3YJZ1"/>
<evidence type="ECO:0000313" key="8">
    <source>
        <dbReference type="EMBL" id="CAG5117084.1"/>
    </source>
</evidence>
<evidence type="ECO:0000313" key="9">
    <source>
        <dbReference type="Proteomes" id="UP000678393"/>
    </source>
</evidence>
<dbReference type="InterPro" id="IPR003511">
    <property type="entry name" value="HORMA_dom"/>
</dbReference>
<dbReference type="InterPro" id="IPR036570">
    <property type="entry name" value="HORMA_dom_sf"/>
</dbReference>
<accession>A0A8S3YJZ1</accession>
<dbReference type="SUPFAM" id="SSF57903">
    <property type="entry name" value="FYVE/PHD zinc finger"/>
    <property type="match status" value="1"/>
</dbReference>